<dbReference type="InterPro" id="IPR032675">
    <property type="entry name" value="LRR_dom_sf"/>
</dbReference>
<accession>A0A8J2W825</accession>
<dbReference type="SUPFAM" id="SSF52058">
    <property type="entry name" value="L domain-like"/>
    <property type="match status" value="1"/>
</dbReference>
<dbReference type="AlphaFoldDB" id="A0A8J2W825"/>
<dbReference type="CDD" id="cd16515">
    <property type="entry name" value="RING-HC_LRSAM1"/>
    <property type="match status" value="1"/>
</dbReference>
<dbReference type="SUPFAM" id="SSF57850">
    <property type="entry name" value="RING/U-box"/>
    <property type="match status" value="1"/>
</dbReference>
<dbReference type="SMART" id="SM00364">
    <property type="entry name" value="LRR_BAC"/>
    <property type="match status" value="2"/>
</dbReference>
<dbReference type="PROSITE" id="PS50089">
    <property type="entry name" value="ZF_RING_2"/>
    <property type="match status" value="1"/>
</dbReference>
<dbReference type="PROSITE" id="PS51450">
    <property type="entry name" value="LRR"/>
    <property type="match status" value="2"/>
</dbReference>
<feature type="domain" description="RING-type" evidence="7">
    <location>
        <begin position="642"/>
        <end position="678"/>
    </location>
</feature>
<feature type="coiled-coil region" evidence="6">
    <location>
        <begin position="265"/>
        <end position="317"/>
    </location>
</feature>
<evidence type="ECO:0000256" key="1">
    <source>
        <dbReference type="ARBA" id="ARBA00022614"/>
    </source>
</evidence>
<dbReference type="Gene3D" id="3.80.10.10">
    <property type="entry name" value="Ribonuclease Inhibitor"/>
    <property type="match status" value="1"/>
</dbReference>
<dbReference type="EMBL" id="CAKASE010000074">
    <property type="protein sequence ID" value="CAG9575730.1"/>
    <property type="molecule type" value="Genomic_DNA"/>
</dbReference>
<dbReference type="PANTHER" id="PTHR48051">
    <property type="match status" value="1"/>
</dbReference>
<keyword evidence="6" id="KW-0175">Coiled coil</keyword>
<dbReference type="GO" id="GO:0008270">
    <property type="term" value="F:zinc ion binding"/>
    <property type="evidence" value="ECO:0007669"/>
    <property type="project" value="UniProtKB-KW"/>
</dbReference>
<evidence type="ECO:0000256" key="5">
    <source>
        <dbReference type="PROSITE-ProRule" id="PRU00175"/>
    </source>
</evidence>
<feature type="coiled-coil region" evidence="6">
    <location>
        <begin position="370"/>
        <end position="415"/>
    </location>
</feature>
<evidence type="ECO:0000256" key="3">
    <source>
        <dbReference type="ARBA" id="ARBA00022771"/>
    </source>
</evidence>
<dbReference type="SMART" id="SM00369">
    <property type="entry name" value="LRR_TYP"/>
    <property type="match status" value="3"/>
</dbReference>
<evidence type="ECO:0000256" key="6">
    <source>
        <dbReference type="SAM" id="Coils"/>
    </source>
</evidence>
<keyword evidence="3 5" id="KW-0479">Metal-binding</keyword>
<evidence type="ECO:0000256" key="2">
    <source>
        <dbReference type="ARBA" id="ARBA00022737"/>
    </source>
</evidence>
<keyword evidence="4" id="KW-0862">Zinc</keyword>
<reference evidence="8" key="1">
    <citation type="submission" date="2021-09" db="EMBL/GenBank/DDBJ databases">
        <authorList>
            <person name="Martin H S."/>
        </authorList>
    </citation>
    <scope>NUCLEOTIDE SEQUENCE</scope>
</reference>
<dbReference type="OrthoDB" id="1711136at2759"/>
<organism evidence="8 9">
    <name type="scientific">Danaus chrysippus</name>
    <name type="common">African queen</name>
    <dbReference type="NCBI Taxonomy" id="151541"/>
    <lineage>
        <taxon>Eukaryota</taxon>
        <taxon>Metazoa</taxon>
        <taxon>Ecdysozoa</taxon>
        <taxon>Arthropoda</taxon>
        <taxon>Hexapoda</taxon>
        <taxon>Insecta</taxon>
        <taxon>Pterygota</taxon>
        <taxon>Neoptera</taxon>
        <taxon>Endopterygota</taxon>
        <taxon>Lepidoptera</taxon>
        <taxon>Glossata</taxon>
        <taxon>Ditrysia</taxon>
        <taxon>Papilionoidea</taxon>
        <taxon>Nymphalidae</taxon>
        <taxon>Danainae</taxon>
        <taxon>Danaini</taxon>
        <taxon>Danaina</taxon>
        <taxon>Danaus</taxon>
        <taxon>Anosia</taxon>
    </lineage>
</organism>
<evidence type="ECO:0000313" key="9">
    <source>
        <dbReference type="Proteomes" id="UP000789524"/>
    </source>
</evidence>
<dbReference type="InterPro" id="IPR003591">
    <property type="entry name" value="Leu-rich_rpt_typical-subtyp"/>
</dbReference>
<dbReference type="InterPro" id="IPR013083">
    <property type="entry name" value="Znf_RING/FYVE/PHD"/>
</dbReference>
<dbReference type="PANTHER" id="PTHR48051:SF47">
    <property type="entry name" value="LEUCINE RICH REPEAT AND STERILE ALPHA MOTIF CONTAINING 1"/>
    <property type="match status" value="1"/>
</dbReference>
<evidence type="ECO:0000259" key="7">
    <source>
        <dbReference type="PROSITE" id="PS50089"/>
    </source>
</evidence>
<keyword evidence="1" id="KW-0433">Leucine-rich repeat</keyword>
<evidence type="ECO:0000313" key="8">
    <source>
        <dbReference type="EMBL" id="CAG9575730.1"/>
    </source>
</evidence>
<name>A0A8J2W825_9NEOP</name>
<keyword evidence="2" id="KW-0677">Repeat</keyword>
<proteinExistence type="predicted"/>
<keyword evidence="3 5" id="KW-0863">Zinc-finger</keyword>
<keyword evidence="9" id="KW-1185">Reference proteome</keyword>
<dbReference type="GO" id="GO:0005737">
    <property type="term" value="C:cytoplasm"/>
    <property type="evidence" value="ECO:0007669"/>
    <property type="project" value="TreeGrafter"/>
</dbReference>
<dbReference type="Pfam" id="PF13855">
    <property type="entry name" value="LRR_8"/>
    <property type="match status" value="1"/>
</dbReference>
<dbReference type="InterPro" id="IPR001611">
    <property type="entry name" value="Leu-rich_rpt"/>
</dbReference>
<dbReference type="InterPro" id="IPR001841">
    <property type="entry name" value="Znf_RING"/>
</dbReference>
<sequence length="690" mass="79629">MSLFGRQSQGQDVRAKLERKLYIARESPDPEFDLSDCQLKRLPAGIFSICKVFRKDNLYLHNNQLQSLEEGGQLSDLQLVKVVNLSCNKFYRLPNNIRFLVSLTELYLQNNYLESLPEGFKYLEVLKILDVSNNKLKSLNPSLGNLKCLSVFKITGNIDLNRLCPELCFATNLQTIELDGENFIYPPIEIATKTTEDIMKYLCSDMNIQYRPPQVTTELQSPLPNKIHNPFGKQLGITWEQQESAMIDQENKLHLANQKQREKFLSTLLQEQKDLDDEISKIQENRESERRNLMKTIQREEQEIECIVRNFIQSEKQNPEVIQQQLVYEQLEHDRLLEIARQNYDNVKRSDIIAKMKELLEKDCSINYYKRHYKDNLNNVKQNLLIQESEGAVKLEELLNARDEMRTDLVQQLLEDQDVQQAMVSSLLDRVDAKSWSLSQEISLISMHLSRLSIIEQEKKKINMAFNYNEFLQQRMKLVGLLDDLLDQKNLRRKQLINTLKEAESEGNYAHDFWLKSYQKVLDAAPKSLLNVGKLDPVLANYLLQEGVIHCLPFLVKLLISGKSLLEINNENLKDNGVSFTLDREGILRALKLYVEFGSDIMNEPGQIRSTEDTSLSDALENKTLGVLKANETDSSVVEGECVVCMDTKSEVVFVPCGHMCCCQPCSQNELETCPMCRINIERKIKVILS</sequence>
<dbReference type="InterPro" id="IPR050216">
    <property type="entry name" value="LRR_domain-containing"/>
</dbReference>
<evidence type="ECO:0000256" key="4">
    <source>
        <dbReference type="ARBA" id="ARBA00022833"/>
    </source>
</evidence>
<gene>
    <name evidence="8" type="ORF">DCHRY22_LOCUS11574</name>
</gene>
<dbReference type="Pfam" id="PF13920">
    <property type="entry name" value="zf-C3HC4_3"/>
    <property type="match status" value="1"/>
</dbReference>
<protein>
    <submittedName>
        <fullName evidence="8">(African queen) hypothetical protein</fullName>
    </submittedName>
</protein>
<dbReference type="Proteomes" id="UP000789524">
    <property type="component" value="Unassembled WGS sequence"/>
</dbReference>
<comment type="caution">
    <text evidence="8">The sequence shown here is derived from an EMBL/GenBank/DDBJ whole genome shotgun (WGS) entry which is preliminary data.</text>
</comment>
<dbReference type="Gene3D" id="3.30.40.10">
    <property type="entry name" value="Zinc/RING finger domain, C3HC4 (zinc finger)"/>
    <property type="match status" value="1"/>
</dbReference>